<proteinExistence type="predicted"/>
<sequence>MLLTNWIRGLGKERARDVVMAAEIYKLQTAARTLRHMLLSNEYKGGFMCCDLMMSTTVPVEDAQLTCMVIADNINRSGTLVGYLLQNAKHYPNAEGGYDMPYAYHRPVHEDYNFMADHIMRTGDLENEIARILLSNWYWKLIARLEKRATEMLECSK</sequence>
<evidence type="ECO:0000313" key="1">
    <source>
        <dbReference type="EMBL" id="XDJ14779.1"/>
    </source>
</evidence>
<dbReference type="EMBL" id="PQ015378">
    <property type="protein sequence ID" value="XDJ14779.1"/>
    <property type="molecule type" value="Genomic_DNA"/>
</dbReference>
<accession>A0AB39CD64</accession>
<name>A0AB39CD64_9VIRU</name>
<reference evidence="1" key="1">
    <citation type="submission" date="2024-07" db="EMBL/GenBank/DDBJ databases">
        <authorList>
            <person name="Bringhurst R.M."/>
            <person name="Homer T.E."/>
        </authorList>
    </citation>
    <scope>NUCLEOTIDE SEQUENCE</scope>
</reference>
<protein>
    <submittedName>
        <fullName evidence="1">Uncharacterized protein</fullName>
    </submittedName>
</protein>
<organism evidence="1">
    <name type="scientific">Pseudomonas phage RVTF4</name>
    <dbReference type="NCBI Taxonomy" id="3236931"/>
    <lineage>
        <taxon>Viruses</taxon>
    </lineage>
</organism>